<comment type="caution">
    <text evidence="1">The sequence shown here is derived from an EMBL/GenBank/DDBJ whole genome shotgun (WGS) entry which is preliminary data.</text>
</comment>
<dbReference type="EMBL" id="RWIU01000012">
    <property type="protein sequence ID" value="RSK38435.1"/>
    <property type="molecule type" value="Genomic_DNA"/>
</dbReference>
<organism evidence="1 2">
    <name type="scientific">Hymenobacter perfusus</name>
    <dbReference type="NCBI Taxonomy" id="1236770"/>
    <lineage>
        <taxon>Bacteria</taxon>
        <taxon>Pseudomonadati</taxon>
        <taxon>Bacteroidota</taxon>
        <taxon>Cytophagia</taxon>
        <taxon>Cytophagales</taxon>
        <taxon>Hymenobacteraceae</taxon>
        <taxon>Hymenobacter</taxon>
    </lineage>
</organism>
<evidence type="ECO:0000313" key="1">
    <source>
        <dbReference type="EMBL" id="RSK38435.1"/>
    </source>
</evidence>
<dbReference type="Proteomes" id="UP000270291">
    <property type="component" value="Unassembled WGS sequence"/>
</dbReference>
<keyword evidence="2" id="KW-1185">Reference proteome</keyword>
<reference evidence="1 2" key="1">
    <citation type="submission" date="2018-12" db="EMBL/GenBank/DDBJ databases">
        <authorList>
            <person name="Feng G."/>
            <person name="Zhu H."/>
        </authorList>
    </citation>
    <scope>NUCLEOTIDE SEQUENCE [LARGE SCALE GENOMIC DNA]</scope>
    <source>
        <strain evidence="1 2">LMG 26000</strain>
    </source>
</reference>
<name>A0A3R9NP41_9BACT</name>
<dbReference type="RefSeq" id="WP_125440653.1">
    <property type="nucleotide sequence ID" value="NZ_RWIU01000012.1"/>
</dbReference>
<proteinExistence type="predicted"/>
<dbReference type="OrthoDB" id="669913at2"/>
<evidence type="ECO:0000313" key="2">
    <source>
        <dbReference type="Proteomes" id="UP000270291"/>
    </source>
</evidence>
<protein>
    <submittedName>
        <fullName evidence="1">Uncharacterized protein</fullName>
    </submittedName>
</protein>
<sequence>MAQNLALEVKVINRFATKSKRDRYLQFVTSAKNRKKLIADLHGGSFYEHSMLERVTGIEGDVIGQALQRLGIASHTCYVISENTSIDTLTFDLNEVLPKVVVWGAGTMLVFGEADFVFVELAGLKNRFTAQAPMGR</sequence>
<dbReference type="AlphaFoldDB" id="A0A3R9NP41"/>
<gene>
    <name evidence="1" type="ORF">EI293_21695</name>
</gene>
<accession>A0A3R9NP41</accession>